<evidence type="ECO:0000256" key="1">
    <source>
        <dbReference type="SAM" id="MobiDB-lite"/>
    </source>
</evidence>
<feature type="compositionally biased region" description="Pro residues" evidence="1">
    <location>
        <begin position="45"/>
        <end position="60"/>
    </location>
</feature>
<proteinExistence type="predicted"/>
<reference evidence="2" key="1">
    <citation type="journal article" date="2023" name="Science">
        <title>Genome structures resolve the early diversification of teleost fishes.</title>
        <authorList>
            <person name="Parey E."/>
            <person name="Louis A."/>
            <person name="Montfort J."/>
            <person name="Bouchez O."/>
            <person name="Roques C."/>
            <person name="Iampietro C."/>
            <person name="Lluch J."/>
            <person name="Castinel A."/>
            <person name="Donnadieu C."/>
            <person name="Desvignes T."/>
            <person name="Floi Bucao C."/>
            <person name="Jouanno E."/>
            <person name="Wen M."/>
            <person name="Mejri S."/>
            <person name="Dirks R."/>
            <person name="Jansen H."/>
            <person name="Henkel C."/>
            <person name="Chen W.J."/>
            <person name="Zahm M."/>
            <person name="Cabau C."/>
            <person name="Klopp C."/>
            <person name="Thompson A.W."/>
            <person name="Robinson-Rechavi M."/>
            <person name="Braasch I."/>
            <person name="Lecointre G."/>
            <person name="Bobe J."/>
            <person name="Postlethwait J.H."/>
            <person name="Berthelot C."/>
            <person name="Roest Crollius H."/>
            <person name="Guiguen Y."/>
        </authorList>
    </citation>
    <scope>NUCLEOTIDE SEQUENCE</scope>
    <source>
        <strain evidence="2">WJC10195</strain>
    </source>
</reference>
<sequence length="90" mass="9186">MFLPSVLGTRENPRLSAGLPSDGADAAGCDRPSGGRALSPAPGSKIPPPSETGYTPPIPSSLPCGTPSDPAARRFKNTPPPGWGRGRRPV</sequence>
<protein>
    <submittedName>
        <fullName evidence="2">Uncharacterized protein</fullName>
    </submittedName>
</protein>
<feature type="region of interest" description="Disordered" evidence="1">
    <location>
        <begin position="1"/>
        <end position="90"/>
    </location>
</feature>
<evidence type="ECO:0000313" key="3">
    <source>
        <dbReference type="Proteomes" id="UP001152622"/>
    </source>
</evidence>
<comment type="caution">
    <text evidence="2">The sequence shown here is derived from an EMBL/GenBank/DDBJ whole genome shotgun (WGS) entry which is preliminary data.</text>
</comment>
<keyword evidence="3" id="KW-1185">Reference proteome</keyword>
<name>A0A9Q1J3Z7_SYNKA</name>
<dbReference type="EMBL" id="JAINUF010000004">
    <property type="protein sequence ID" value="KAJ8366019.1"/>
    <property type="molecule type" value="Genomic_DNA"/>
</dbReference>
<dbReference type="Proteomes" id="UP001152622">
    <property type="component" value="Chromosome 4"/>
</dbReference>
<accession>A0A9Q1J3Z7</accession>
<dbReference type="AlphaFoldDB" id="A0A9Q1J3Z7"/>
<gene>
    <name evidence="2" type="ORF">SKAU_G00148500</name>
</gene>
<evidence type="ECO:0000313" key="2">
    <source>
        <dbReference type="EMBL" id="KAJ8366019.1"/>
    </source>
</evidence>
<organism evidence="2 3">
    <name type="scientific">Synaphobranchus kaupii</name>
    <name type="common">Kaup's arrowtooth eel</name>
    <dbReference type="NCBI Taxonomy" id="118154"/>
    <lineage>
        <taxon>Eukaryota</taxon>
        <taxon>Metazoa</taxon>
        <taxon>Chordata</taxon>
        <taxon>Craniata</taxon>
        <taxon>Vertebrata</taxon>
        <taxon>Euteleostomi</taxon>
        <taxon>Actinopterygii</taxon>
        <taxon>Neopterygii</taxon>
        <taxon>Teleostei</taxon>
        <taxon>Anguilliformes</taxon>
        <taxon>Synaphobranchidae</taxon>
        <taxon>Synaphobranchus</taxon>
    </lineage>
</organism>